<dbReference type="Proteomes" id="UP000468735">
    <property type="component" value="Unassembled WGS sequence"/>
</dbReference>
<comment type="caution">
    <text evidence="1">The sequence shown here is derived from an EMBL/GenBank/DDBJ whole genome shotgun (WGS) entry which is preliminary data.</text>
</comment>
<dbReference type="EMBL" id="WBMT01000008">
    <property type="protein sequence ID" value="KAB2347842.1"/>
    <property type="molecule type" value="Genomic_DNA"/>
</dbReference>
<evidence type="ECO:0000313" key="2">
    <source>
        <dbReference type="Proteomes" id="UP000468735"/>
    </source>
</evidence>
<accession>A0A6H9YMA8</accession>
<keyword evidence="2" id="KW-1185">Reference proteome</keyword>
<organism evidence="1 2">
    <name type="scientific">Actinomadura rudentiformis</name>
    <dbReference type="NCBI Taxonomy" id="359158"/>
    <lineage>
        <taxon>Bacteria</taxon>
        <taxon>Bacillati</taxon>
        <taxon>Actinomycetota</taxon>
        <taxon>Actinomycetes</taxon>
        <taxon>Streptosporangiales</taxon>
        <taxon>Thermomonosporaceae</taxon>
        <taxon>Actinomadura</taxon>
    </lineage>
</organism>
<evidence type="ECO:0008006" key="3">
    <source>
        <dbReference type="Google" id="ProtNLM"/>
    </source>
</evidence>
<reference evidence="1 2" key="1">
    <citation type="submission" date="2019-09" db="EMBL/GenBank/DDBJ databases">
        <title>Actinomadura physcomitrii sp. nov., a novel actinomycete isolated from moss [Physcomitrium sphaericum (Ludw) Fuernr].</title>
        <authorList>
            <person name="Zhuang X."/>
            <person name="Liu C."/>
        </authorList>
    </citation>
    <scope>NUCLEOTIDE SEQUENCE [LARGE SCALE GENOMIC DNA]</scope>
    <source>
        <strain evidence="1 2">HMC1</strain>
    </source>
</reference>
<dbReference type="Pfam" id="PF14440">
    <property type="entry name" value="XOO_2897-deam"/>
    <property type="match status" value="1"/>
</dbReference>
<dbReference type="RefSeq" id="WP_151561465.1">
    <property type="nucleotide sequence ID" value="NZ_WBMT01000008.1"/>
</dbReference>
<dbReference type="AlphaFoldDB" id="A0A6H9YMA8"/>
<proteinExistence type="predicted"/>
<dbReference type="OrthoDB" id="4086734at2"/>
<name>A0A6H9YMA8_9ACTN</name>
<evidence type="ECO:0000313" key="1">
    <source>
        <dbReference type="EMBL" id="KAB2347842.1"/>
    </source>
</evidence>
<dbReference type="InterPro" id="IPR025851">
    <property type="entry name" value="SUKH-4"/>
</dbReference>
<gene>
    <name evidence="1" type="ORF">F8566_18285</name>
</gene>
<dbReference type="InterPro" id="IPR032722">
    <property type="entry name" value="Deaminase_XOO_2897"/>
</dbReference>
<dbReference type="Pfam" id="PF14435">
    <property type="entry name" value="SUKH-4"/>
    <property type="match status" value="1"/>
</dbReference>
<protein>
    <recommendedName>
        <fullName evidence="3">SUKH-4 family immunity protein</fullName>
    </recommendedName>
</protein>
<sequence>MTTDIARQVAAHFGPEGLRRIEPTELQALALSPESAEQLVQFGLPVQVGPYFMATSGEPLSLGEYAATIGFPDVEQDKAQWCRLGTDHGAEICVGPAGTVEAVFVKADERPMRVNTSVTAFVSSLLALDTHLPVIASPGDQDPVAVFRRLRQRLLDLDGASLQDAEAWWPRVLEEIRHALSFRFSAAFKIEDDRGGSRIETEQAQVGLPHPERVLWSRLSAQGVRPAQVTRVYTELEPCFLPGNYCAMWLTQFTNAEFTHSFDYGATAEEREAGIVALMKHAASRR</sequence>